<dbReference type="EMBL" id="CP076448">
    <property type="protein sequence ID" value="QXM23385.1"/>
    <property type="molecule type" value="Genomic_DNA"/>
</dbReference>
<dbReference type="InterPro" id="IPR006089">
    <property type="entry name" value="Acyl-CoA_DH_CS"/>
</dbReference>
<feature type="domain" description="Acyl-CoA oxidase/dehydrogenase middle" evidence="3">
    <location>
        <begin position="183"/>
        <end position="281"/>
    </location>
</feature>
<protein>
    <submittedName>
        <fullName evidence="5">Acyl-CoA dehydrogenase family protein</fullName>
    </submittedName>
</protein>
<dbReference type="PANTHER" id="PTHR42707:SF2">
    <property type="entry name" value="ACD11 DEHYDROGENASE"/>
    <property type="match status" value="1"/>
</dbReference>
<evidence type="ECO:0000256" key="1">
    <source>
        <dbReference type="ARBA" id="ARBA00022630"/>
    </source>
</evidence>
<keyword evidence="6" id="KW-1185">Reference proteome</keyword>
<dbReference type="Pfam" id="PF00441">
    <property type="entry name" value="Acyl-CoA_dh_1"/>
    <property type="match status" value="1"/>
</dbReference>
<feature type="domain" description="Adaptive response protein AidB N-terminal" evidence="4">
    <location>
        <begin position="16"/>
        <end position="176"/>
    </location>
</feature>
<organism evidence="5 6">
    <name type="scientific">Elioraea tepida</name>
    <dbReference type="NCBI Taxonomy" id="2843330"/>
    <lineage>
        <taxon>Bacteria</taxon>
        <taxon>Pseudomonadati</taxon>
        <taxon>Pseudomonadota</taxon>
        <taxon>Alphaproteobacteria</taxon>
        <taxon>Acetobacterales</taxon>
        <taxon>Elioraeaceae</taxon>
        <taxon>Elioraea</taxon>
    </lineage>
</organism>
<dbReference type="InterPro" id="IPR041504">
    <property type="entry name" value="AidB_N"/>
</dbReference>
<dbReference type="PANTHER" id="PTHR42707">
    <property type="entry name" value="ACYL-COA DEHYDROGENASE"/>
    <property type="match status" value="1"/>
</dbReference>
<keyword evidence="1" id="KW-0285">Flavoprotein</keyword>
<name>A0A975TZJ6_9PROT</name>
<dbReference type="PROSITE" id="PS00073">
    <property type="entry name" value="ACYL_COA_DH_2"/>
    <property type="match status" value="1"/>
</dbReference>
<evidence type="ECO:0000313" key="6">
    <source>
        <dbReference type="Proteomes" id="UP000694001"/>
    </source>
</evidence>
<dbReference type="KEGG" id="elio:KO353_08485"/>
<sequence length="580" mass="61794">MPDDARTGPPPSGIAPDASGLNLYEADGALRPLLDLWMEPSLRAHLEPHLVELGALAGGRLDALAREADRTPPVLRKRDRFGNEIDLVEHHPAYREMQKIGLGRFGLAAMSHRPGVLGWPEPLPPLAKYAFQYLFAQAEFGLLCPISMTDALARVLARFDPVLAARWLPALTSDDPDSWATGAMFMTEKAAGSDVGAITTIATPNPDGTWSLTGEKWFCSNAGADVALVLARARGVPGTAGLGLFLLPRLLPDGRRNRFRIVRLKDKLGTRSMASGEIVLEGATAWPVGDLGRGFAQMLEMVNASRLSNGVRAAGMMRRALIEASVAAAGRVAFGRRVADHPAARRQLLKIRLPAEQALSFSLFAADAMARADAGDSHAAKVLRLATPLLKFRACRDARKVAGDAMEMRGGNGYIEDFVEPRLVRDCHLGSIWEGTSSIVAEDAIARAVGRSGCLGPFVVALTALLADVPLAFAGPASEALHRAAAFAEEAAAEGSGVLNRQAASALYHAATAVLFAWEGTRLASLRGDARRLALARLVLEHRLSARDPLARGDLAQEAAIAEAWVDDSPLTLEEALALA</sequence>
<dbReference type="InterPro" id="IPR006091">
    <property type="entry name" value="Acyl-CoA_Oxase/DH_mid-dom"/>
</dbReference>
<dbReference type="Pfam" id="PF18158">
    <property type="entry name" value="AidB_N"/>
    <property type="match status" value="1"/>
</dbReference>
<gene>
    <name evidence="5" type="ORF">KO353_08485</name>
</gene>
<dbReference type="GO" id="GO:0003995">
    <property type="term" value="F:acyl-CoA dehydrogenase activity"/>
    <property type="evidence" value="ECO:0007669"/>
    <property type="project" value="InterPro"/>
</dbReference>
<proteinExistence type="predicted"/>
<dbReference type="InterPro" id="IPR009075">
    <property type="entry name" value="AcylCo_DH/oxidase_C"/>
</dbReference>
<evidence type="ECO:0000313" key="5">
    <source>
        <dbReference type="EMBL" id="QXM23385.1"/>
    </source>
</evidence>
<dbReference type="Proteomes" id="UP000694001">
    <property type="component" value="Chromosome"/>
</dbReference>
<evidence type="ECO:0000259" key="4">
    <source>
        <dbReference type="Pfam" id="PF18158"/>
    </source>
</evidence>
<dbReference type="AlphaFoldDB" id="A0A975TZJ6"/>
<evidence type="ECO:0000259" key="2">
    <source>
        <dbReference type="Pfam" id="PF00441"/>
    </source>
</evidence>
<evidence type="ECO:0000259" key="3">
    <source>
        <dbReference type="Pfam" id="PF02770"/>
    </source>
</evidence>
<dbReference type="InterPro" id="IPR052904">
    <property type="entry name" value="Acyl-CoA_dehydrogenase-like"/>
</dbReference>
<feature type="domain" description="Acyl-CoA dehydrogenase/oxidase C-terminal" evidence="2">
    <location>
        <begin position="292"/>
        <end position="448"/>
    </location>
</feature>
<accession>A0A975TZJ6</accession>
<dbReference type="Pfam" id="PF02770">
    <property type="entry name" value="Acyl-CoA_dh_M"/>
    <property type="match status" value="1"/>
</dbReference>
<reference evidence="5" key="1">
    <citation type="submission" date="2021-06" db="EMBL/GenBank/DDBJ databases">
        <title>Elioraea tepida, sp. nov., a moderately thermophilic aerobic anoxygenic phototrophic bacterium isolated from an alkaline siliceous hot spring mat community in Yellowstone National Park, WY, USA.</title>
        <authorList>
            <person name="Saini M.K."/>
            <person name="Yoshida S."/>
            <person name="Sebastian A."/>
            <person name="Hirose S."/>
            <person name="Hara E."/>
            <person name="Tamaki H."/>
            <person name="Soulier N.T."/>
            <person name="Albert I."/>
            <person name="Hanada S."/>
            <person name="Bryant D.A."/>
            <person name="Tank M."/>
        </authorList>
    </citation>
    <scope>NUCLEOTIDE SEQUENCE</scope>
    <source>
        <strain evidence="5">MS-P2</strain>
    </source>
</reference>
<dbReference type="RefSeq" id="WP_218284245.1">
    <property type="nucleotide sequence ID" value="NZ_CP076448.1"/>
</dbReference>